<dbReference type="Pfam" id="PF11553">
    <property type="entry name" value="DUF3231"/>
    <property type="match status" value="2"/>
</dbReference>
<dbReference type="Gene3D" id="1.20.1260.10">
    <property type="match status" value="2"/>
</dbReference>
<gene>
    <name evidence="1" type="ORF">ACFSJF_14090</name>
</gene>
<protein>
    <submittedName>
        <fullName evidence="1">DUF3231 family protein</fullName>
    </submittedName>
</protein>
<dbReference type="Proteomes" id="UP001597383">
    <property type="component" value="Unassembled WGS sequence"/>
</dbReference>
<name>A0ABW4W2T5_9BACI</name>
<dbReference type="InterPro" id="IPR021617">
    <property type="entry name" value="DUF3231"/>
</dbReference>
<sequence length="337" mass="38373">METEHNIPLTSAELATLWSTYLLDSMSICMFTHFIEKVNDKEIKPILEKADRLSHSHIKIIEKIFYNEGIPIPKGFNKEDVNPNAPRLFQDSFFLNYIKHMTKGGLSTYGAILPNMVRKDIREFFSSSLVSTTELYNEATSLLLSKGIEIRPPYIPYPKDIDFVKSQSFLAGWFGEQRPLTGHEIMNLYANVQTNKIGEAISLGFAQVAKSKEVRAYMQRGKEIAKKHTDVFANYLRQYDLPVPMTWDHEVTELTESPFSDKLMMFQISILSANGIGNYGFSIGTSQRKDLTTNYARLTAEVGLFAEDGMNIMIDNGWIERPPHASDRGSLIKHKKN</sequence>
<reference evidence="2" key="1">
    <citation type="journal article" date="2019" name="Int. J. Syst. Evol. Microbiol.">
        <title>The Global Catalogue of Microorganisms (GCM) 10K type strain sequencing project: providing services to taxonomists for standard genome sequencing and annotation.</title>
        <authorList>
            <consortium name="The Broad Institute Genomics Platform"/>
            <consortium name="The Broad Institute Genome Sequencing Center for Infectious Disease"/>
            <person name="Wu L."/>
            <person name="Ma J."/>
        </authorList>
    </citation>
    <scope>NUCLEOTIDE SEQUENCE [LARGE SCALE GENOMIC DNA]</scope>
    <source>
        <strain evidence="2">R28</strain>
    </source>
</reference>
<keyword evidence="2" id="KW-1185">Reference proteome</keyword>
<dbReference type="RefSeq" id="WP_377558047.1">
    <property type="nucleotide sequence ID" value="NZ_JBHUHQ010000019.1"/>
</dbReference>
<dbReference type="EMBL" id="JBHUHQ010000019">
    <property type="protein sequence ID" value="MFD2045406.1"/>
    <property type="molecule type" value="Genomic_DNA"/>
</dbReference>
<dbReference type="InterPro" id="IPR012347">
    <property type="entry name" value="Ferritin-like"/>
</dbReference>
<organism evidence="1 2">
    <name type="scientific">Ornithinibacillus salinisoli</name>
    <dbReference type="NCBI Taxonomy" id="1848459"/>
    <lineage>
        <taxon>Bacteria</taxon>
        <taxon>Bacillati</taxon>
        <taxon>Bacillota</taxon>
        <taxon>Bacilli</taxon>
        <taxon>Bacillales</taxon>
        <taxon>Bacillaceae</taxon>
        <taxon>Ornithinibacillus</taxon>
    </lineage>
</organism>
<accession>A0ABW4W2T5</accession>
<evidence type="ECO:0000313" key="1">
    <source>
        <dbReference type="EMBL" id="MFD2045406.1"/>
    </source>
</evidence>
<proteinExistence type="predicted"/>
<evidence type="ECO:0000313" key="2">
    <source>
        <dbReference type="Proteomes" id="UP001597383"/>
    </source>
</evidence>
<comment type="caution">
    <text evidence="1">The sequence shown here is derived from an EMBL/GenBank/DDBJ whole genome shotgun (WGS) entry which is preliminary data.</text>
</comment>